<dbReference type="EMBL" id="LAZR01000756">
    <property type="protein sequence ID" value="KKN58569.1"/>
    <property type="molecule type" value="Genomic_DNA"/>
</dbReference>
<accession>A0A0F9RUV6</accession>
<evidence type="ECO:0000313" key="1">
    <source>
        <dbReference type="EMBL" id="KKN58569.1"/>
    </source>
</evidence>
<gene>
    <name evidence="1" type="ORF">LCGC14_0550770</name>
</gene>
<reference evidence="1" key="1">
    <citation type="journal article" date="2015" name="Nature">
        <title>Complex archaea that bridge the gap between prokaryotes and eukaryotes.</title>
        <authorList>
            <person name="Spang A."/>
            <person name="Saw J.H."/>
            <person name="Jorgensen S.L."/>
            <person name="Zaremba-Niedzwiedzka K."/>
            <person name="Martijn J."/>
            <person name="Lind A.E."/>
            <person name="van Eijk R."/>
            <person name="Schleper C."/>
            <person name="Guy L."/>
            <person name="Ettema T.J."/>
        </authorList>
    </citation>
    <scope>NUCLEOTIDE SEQUENCE</scope>
</reference>
<sequence>MKRNTIICVFLLTAAVAGAKNVDLVTLPGRDSVQLTIYNSEDLTLAKETRYVTLKKGANKLQFSWANTLIDPSSVELRPLDHVDEIEIADTVFPGQKPQHLIWNIESKFEGQVKMEVTYFTSGLTWSMDYVAISDPDETVLQFDGYVRVYNNSGEEYDNAEIRLIVGTINLVEKIADLARRQGIPVPGPESALYKEMRRRTAGRAFARATKAAAPSAMAAPARAERAGIVKEGISEYFMFTVEGSETIPNGWSKRMQAIDVEDVEFDIVYRMRAHQYGPRPVRFFIWRNDAEHKLGDSPLPDGQVNLFRDNGDDGLSFLARQQIRYVPIKAEIEINLGPDDLVVYETNRANVKRFNFSFRRDNRGREWVNGWDETAHWIDTIRNYRTKPITFELRRIWGGDIDYDSEIETKLFDYRTTEVTLTVAARSKKQYPATVTQHHGVNAKQNRVKLKR</sequence>
<proteinExistence type="predicted"/>
<dbReference type="PANTHER" id="PTHR38075:SF1">
    <property type="entry name" value="DUF4139 DOMAIN-CONTAINING PROTEIN"/>
    <property type="match status" value="1"/>
</dbReference>
<protein>
    <recommendedName>
        <fullName evidence="2">DUF4139 domain-containing protein</fullName>
    </recommendedName>
</protein>
<organism evidence="1">
    <name type="scientific">marine sediment metagenome</name>
    <dbReference type="NCBI Taxonomy" id="412755"/>
    <lineage>
        <taxon>unclassified sequences</taxon>
        <taxon>metagenomes</taxon>
        <taxon>ecological metagenomes</taxon>
    </lineage>
</organism>
<dbReference type="PANTHER" id="PTHR38075">
    <property type="entry name" value="DUF4139 DOMAIN-CONTAINING PROTEIN"/>
    <property type="match status" value="1"/>
</dbReference>
<evidence type="ECO:0008006" key="2">
    <source>
        <dbReference type="Google" id="ProtNLM"/>
    </source>
</evidence>
<name>A0A0F9RUV6_9ZZZZ</name>
<dbReference type="AlphaFoldDB" id="A0A0F9RUV6"/>
<comment type="caution">
    <text evidence="1">The sequence shown here is derived from an EMBL/GenBank/DDBJ whole genome shotgun (WGS) entry which is preliminary data.</text>
</comment>